<comment type="similarity">
    <text evidence="1">Belongs to the enoyl-CoA hydratase/isomerase family.</text>
</comment>
<protein>
    <submittedName>
        <fullName evidence="3">Acyl dehydratase</fullName>
    </submittedName>
</protein>
<dbReference type="PRINTS" id="PR01483">
    <property type="entry name" value="FASYNTHASE"/>
</dbReference>
<dbReference type="EMBL" id="JACHWP010000001">
    <property type="protein sequence ID" value="MBB3021918.1"/>
    <property type="molecule type" value="Genomic_DNA"/>
</dbReference>
<name>A0A839QQJ0_9MICO</name>
<dbReference type="InterPro" id="IPR003965">
    <property type="entry name" value="Fatty_acid_synthase"/>
</dbReference>
<evidence type="ECO:0000256" key="1">
    <source>
        <dbReference type="ARBA" id="ARBA00005254"/>
    </source>
</evidence>
<dbReference type="GO" id="GO:0004312">
    <property type="term" value="F:fatty acid synthase activity"/>
    <property type="evidence" value="ECO:0007669"/>
    <property type="project" value="InterPro"/>
</dbReference>
<reference evidence="3 4" key="1">
    <citation type="submission" date="2020-08" db="EMBL/GenBank/DDBJ databases">
        <title>Sequencing the genomes of 1000 actinobacteria strains.</title>
        <authorList>
            <person name="Klenk H.-P."/>
        </authorList>
    </citation>
    <scope>NUCLEOTIDE SEQUENCE [LARGE SCALE GENOMIC DNA]</scope>
    <source>
        <strain evidence="3 4">DSM 23040</strain>
    </source>
</reference>
<keyword evidence="4" id="KW-1185">Reference proteome</keyword>
<dbReference type="GO" id="GO:0005835">
    <property type="term" value="C:fatty acid synthase complex"/>
    <property type="evidence" value="ECO:0007669"/>
    <property type="project" value="InterPro"/>
</dbReference>
<dbReference type="InterPro" id="IPR029069">
    <property type="entry name" value="HotDog_dom_sf"/>
</dbReference>
<comment type="caution">
    <text evidence="3">The sequence shown here is derived from an EMBL/GenBank/DDBJ whole genome shotgun (WGS) entry which is preliminary data.</text>
</comment>
<evidence type="ECO:0000313" key="4">
    <source>
        <dbReference type="Proteomes" id="UP000568050"/>
    </source>
</evidence>
<dbReference type="Proteomes" id="UP000568050">
    <property type="component" value="Unassembled WGS sequence"/>
</dbReference>
<dbReference type="PANTHER" id="PTHR43841">
    <property type="entry name" value="3-HYDROXYACYL-THIOESTER DEHYDRATASE HTDX-RELATED"/>
    <property type="match status" value="1"/>
</dbReference>
<dbReference type="GO" id="GO:0006633">
    <property type="term" value="P:fatty acid biosynthetic process"/>
    <property type="evidence" value="ECO:0007669"/>
    <property type="project" value="InterPro"/>
</dbReference>
<dbReference type="PANTHER" id="PTHR43841:SF3">
    <property type="entry name" value="(3R)-HYDROXYACYL-ACP DEHYDRATASE SUBUNIT HADB"/>
    <property type="match status" value="1"/>
</dbReference>
<proteinExistence type="inferred from homology"/>
<dbReference type="Pfam" id="PF01575">
    <property type="entry name" value="MaoC_dehydratas"/>
    <property type="match status" value="1"/>
</dbReference>
<sequence length="162" mass="16568">MTATVPTPAGITANHKGTQVASATITLTRDSLVRYAAASGDFNPIHYNDEFARSVGLESVIAHGMLTMGSVLAPVSDWAGDPGRILRAEARFTKPVPVPALGSVDVEVVAVIGAVDEAKQEARIDLTVTSGGARVLGKSRAVVRIGETNPADSSGASMGDAA</sequence>
<evidence type="ECO:0000259" key="2">
    <source>
        <dbReference type="Pfam" id="PF01575"/>
    </source>
</evidence>
<gene>
    <name evidence="3" type="ORF">FHX50_000166</name>
</gene>
<dbReference type="Gene3D" id="3.10.129.10">
    <property type="entry name" value="Hotdog Thioesterase"/>
    <property type="match status" value="1"/>
</dbReference>
<feature type="domain" description="MaoC-like" evidence="2">
    <location>
        <begin position="15"/>
        <end position="124"/>
    </location>
</feature>
<dbReference type="SUPFAM" id="SSF54637">
    <property type="entry name" value="Thioesterase/thiol ester dehydrase-isomerase"/>
    <property type="match status" value="1"/>
</dbReference>
<dbReference type="RefSeq" id="WP_183373590.1">
    <property type="nucleotide sequence ID" value="NZ_CP136959.1"/>
</dbReference>
<organism evidence="3 4">
    <name type="scientific">Helcobacillus massiliensis</name>
    <dbReference type="NCBI Taxonomy" id="521392"/>
    <lineage>
        <taxon>Bacteria</taxon>
        <taxon>Bacillati</taxon>
        <taxon>Actinomycetota</taxon>
        <taxon>Actinomycetes</taxon>
        <taxon>Micrococcales</taxon>
        <taxon>Dermabacteraceae</taxon>
        <taxon>Helcobacillus</taxon>
    </lineage>
</organism>
<dbReference type="InterPro" id="IPR002539">
    <property type="entry name" value="MaoC-like_dom"/>
</dbReference>
<accession>A0A839QQJ0</accession>
<dbReference type="AlphaFoldDB" id="A0A839QQJ0"/>
<evidence type="ECO:0000313" key="3">
    <source>
        <dbReference type="EMBL" id="MBB3021918.1"/>
    </source>
</evidence>